<protein>
    <submittedName>
        <fullName evidence="1">Uncharacterized protein</fullName>
    </submittedName>
</protein>
<gene>
    <name evidence="1" type="ORF">OCTVUL_1B002647</name>
</gene>
<dbReference type="EMBL" id="OX597833">
    <property type="protein sequence ID" value="CAI9737735.1"/>
    <property type="molecule type" value="Genomic_DNA"/>
</dbReference>
<accession>A0AA36FGJ0</accession>
<keyword evidence="2" id="KW-1185">Reference proteome</keyword>
<dbReference type="Proteomes" id="UP001162480">
    <property type="component" value="Chromosome 20"/>
</dbReference>
<evidence type="ECO:0000313" key="1">
    <source>
        <dbReference type="EMBL" id="CAI9737735.1"/>
    </source>
</evidence>
<sequence>MVSGIRRLFLVLPYTGLSRSTMLLAMMMLMIAPYTSAFFEIEYVSPSDIIDFGYNTALVIACRYSLRYFDEIVLMQNNENAVLKFQFSRSLNSFQKEIQRNGFNCTSILGYRGQIICWKFNPTCKDATTYTFRSATESSKPKTLKARSFLKSLDVLNLPIEVNKTLVFRCVAYIAAPTGINDILWFERGYRGTHMHIQKIETRPTRDCLSPVVSFHNYTVKHTDIDFTNITCFLNGETLTKLLIKSTVSEQRQLWETANAEKLYNANIMTKIVTFATYMLFISNLR</sequence>
<evidence type="ECO:0000313" key="2">
    <source>
        <dbReference type="Proteomes" id="UP001162480"/>
    </source>
</evidence>
<proteinExistence type="predicted"/>
<reference evidence="1" key="1">
    <citation type="submission" date="2023-08" db="EMBL/GenBank/DDBJ databases">
        <authorList>
            <person name="Alioto T."/>
            <person name="Alioto T."/>
            <person name="Gomez Garrido J."/>
        </authorList>
    </citation>
    <scope>NUCLEOTIDE SEQUENCE</scope>
</reference>
<dbReference type="AlphaFoldDB" id="A0AA36FGJ0"/>
<name>A0AA36FGJ0_OCTVU</name>
<organism evidence="1 2">
    <name type="scientific">Octopus vulgaris</name>
    <name type="common">Common octopus</name>
    <dbReference type="NCBI Taxonomy" id="6645"/>
    <lineage>
        <taxon>Eukaryota</taxon>
        <taxon>Metazoa</taxon>
        <taxon>Spiralia</taxon>
        <taxon>Lophotrochozoa</taxon>
        <taxon>Mollusca</taxon>
        <taxon>Cephalopoda</taxon>
        <taxon>Coleoidea</taxon>
        <taxon>Octopodiformes</taxon>
        <taxon>Octopoda</taxon>
        <taxon>Incirrata</taxon>
        <taxon>Octopodidae</taxon>
        <taxon>Octopus</taxon>
    </lineage>
</organism>